<dbReference type="SMART" id="SM00342">
    <property type="entry name" value="HTH_ARAC"/>
    <property type="match status" value="1"/>
</dbReference>
<proteinExistence type="predicted"/>
<organism evidence="5 6">
    <name type="scientific">Mycolicibacterium mucogenicum</name>
    <name type="common">Mycobacterium mucogenicum</name>
    <dbReference type="NCBI Taxonomy" id="56689"/>
    <lineage>
        <taxon>Bacteria</taxon>
        <taxon>Bacillati</taxon>
        <taxon>Actinomycetota</taxon>
        <taxon>Actinomycetes</taxon>
        <taxon>Mycobacteriales</taxon>
        <taxon>Mycobacteriaceae</taxon>
        <taxon>Mycolicibacterium</taxon>
    </lineage>
</organism>
<name>A0A1A0LWI8_MYCMU</name>
<dbReference type="AlphaFoldDB" id="A0A1A0LWI8"/>
<reference evidence="5 6" key="1">
    <citation type="submission" date="2016-06" db="EMBL/GenBank/DDBJ databases">
        <authorList>
            <person name="Kjaerup R.B."/>
            <person name="Dalgaard T.S."/>
            <person name="Juul-Madsen H.R."/>
        </authorList>
    </citation>
    <scope>NUCLEOTIDE SEQUENCE [LARGE SCALE GENOMIC DNA]</scope>
    <source>
        <strain evidence="5 6">1199456.5</strain>
    </source>
</reference>
<evidence type="ECO:0000256" key="1">
    <source>
        <dbReference type="ARBA" id="ARBA00023015"/>
    </source>
</evidence>
<dbReference type="InterPro" id="IPR009057">
    <property type="entry name" value="Homeodomain-like_sf"/>
</dbReference>
<keyword evidence="1" id="KW-0805">Transcription regulation</keyword>
<dbReference type="GO" id="GO:0005829">
    <property type="term" value="C:cytosol"/>
    <property type="evidence" value="ECO:0007669"/>
    <property type="project" value="TreeGrafter"/>
</dbReference>
<dbReference type="GO" id="GO:0000976">
    <property type="term" value="F:transcription cis-regulatory region binding"/>
    <property type="evidence" value="ECO:0007669"/>
    <property type="project" value="TreeGrafter"/>
</dbReference>
<dbReference type="RefSeq" id="WP_064860845.1">
    <property type="nucleotide sequence ID" value="NZ_LZSF01000277.1"/>
</dbReference>
<dbReference type="Gene3D" id="1.10.10.60">
    <property type="entry name" value="Homeodomain-like"/>
    <property type="match status" value="1"/>
</dbReference>
<dbReference type="InterPro" id="IPR018060">
    <property type="entry name" value="HTH_AraC"/>
</dbReference>
<sequence length="343" mass="38158">MDESIRAGVLQDFAPFIRELSGDPDRLYRQSGLDPDALHDAETMVPLDAVALLLENAARQHRLPTLGLRLGSRQDLSILGLLAVVVQNSDTVYEATANASRYLFFHSPCYELVIEDPSPHLPGCITVRFDVQLERAVPQRQLIDAYLSSTYRMAQSLSPIPLRLQGVSLPHSPVGARSAYRAHFDAPVAFEQPYAAIHLERDLLHARIQSIKPHLRSQAIAYIATRYPAAGQSLSERVQRTLKSTIGANRGTKAEIADLLNMHPRTLQRRLSDEHATFEDIRADVYRSATRRLLLETELPLSQVAAVLGYSEQSSMTRSVKRWFGVTPAQLRKDGPVALLPTA</sequence>
<dbReference type="InterPro" id="IPR032687">
    <property type="entry name" value="AraC-type_N"/>
</dbReference>
<feature type="domain" description="HTH araC/xylS-type" evidence="4">
    <location>
        <begin position="236"/>
        <end position="334"/>
    </location>
</feature>
<dbReference type="SUPFAM" id="SSF46689">
    <property type="entry name" value="Homeodomain-like"/>
    <property type="match status" value="1"/>
</dbReference>
<dbReference type="Pfam" id="PF12625">
    <property type="entry name" value="Arabinose_bd"/>
    <property type="match status" value="1"/>
</dbReference>
<dbReference type="Proteomes" id="UP000093962">
    <property type="component" value="Unassembled WGS sequence"/>
</dbReference>
<keyword evidence="2" id="KW-0238">DNA-binding</keyword>
<dbReference type="PROSITE" id="PS01124">
    <property type="entry name" value="HTH_ARAC_FAMILY_2"/>
    <property type="match status" value="1"/>
</dbReference>
<dbReference type="Pfam" id="PF12833">
    <property type="entry name" value="HTH_18"/>
    <property type="match status" value="1"/>
</dbReference>
<evidence type="ECO:0000256" key="3">
    <source>
        <dbReference type="ARBA" id="ARBA00023163"/>
    </source>
</evidence>
<dbReference type="OrthoDB" id="5241536at2"/>
<gene>
    <name evidence="5" type="ORF">A5642_05820</name>
</gene>
<protein>
    <recommendedName>
        <fullName evidence="4">HTH araC/xylS-type domain-containing protein</fullName>
    </recommendedName>
</protein>
<accession>A0A1A0LWI8</accession>
<evidence type="ECO:0000313" key="5">
    <source>
        <dbReference type="EMBL" id="OBA77500.1"/>
    </source>
</evidence>
<comment type="caution">
    <text evidence="5">The sequence shown here is derived from an EMBL/GenBank/DDBJ whole genome shotgun (WGS) entry which is preliminary data.</text>
</comment>
<dbReference type="PANTHER" id="PTHR47894">
    <property type="entry name" value="HTH-TYPE TRANSCRIPTIONAL REGULATOR GADX"/>
    <property type="match status" value="1"/>
</dbReference>
<dbReference type="GO" id="GO:0003700">
    <property type="term" value="F:DNA-binding transcription factor activity"/>
    <property type="evidence" value="ECO:0007669"/>
    <property type="project" value="InterPro"/>
</dbReference>
<evidence type="ECO:0000259" key="4">
    <source>
        <dbReference type="PROSITE" id="PS01124"/>
    </source>
</evidence>
<dbReference type="EMBL" id="LZSF01000277">
    <property type="protein sequence ID" value="OBA77500.1"/>
    <property type="molecule type" value="Genomic_DNA"/>
</dbReference>
<keyword evidence="3" id="KW-0804">Transcription</keyword>
<evidence type="ECO:0000256" key="2">
    <source>
        <dbReference type="ARBA" id="ARBA00023125"/>
    </source>
</evidence>
<evidence type="ECO:0000313" key="6">
    <source>
        <dbReference type="Proteomes" id="UP000093962"/>
    </source>
</evidence>
<dbReference type="PANTHER" id="PTHR47894:SF4">
    <property type="entry name" value="HTH-TYPE TRANSCRIPTIONAL REGULATOR GADX"/>
    <property type="match status" value="1"/>
</dbReference>